<evidence type="ECO:0000256" key="1">
    <source>
        <dbReference type="ARBA" id="ARBA00023015"/>
    </source>
</evidence>
<dbReference type="SUPFAM" id="SSF54909">
    <property type="entry name" value="Dimeric alpha+beta barrel"/>
    <property type="match status" value="1"/>
</dbReference>
<keyword evidence="3" id="KW-0804">Transcription</keyword>
<keyword evidence="1" id="KW-0805">Transcription regulation</keyword>
<dbReference type="Proteomes" id="UP000319931">
    <property type="component" value="Unassembled WGS sequence"/>
</dbReference>
<dbReference type="Pfam" id="PF01037">
    <property type="entry name" value="AsnC_trans_reg"/>
    <property type="match status" value="1"/>
</dbReference>
<protein>
    <submittedName>
        <fullName evidence="5">Lrp/AsnC family transcriptional regulator</fullName>
    </submittedName>
</protein>
<dbReference type="PRINTS" id="PR00033">
    <property type="entry name" value="HTHASNC"/>
</dbReference>
<evidence type="ECO:0000313" key="5">
    <source>
        <dbReference type="EMBL" id="TPG52658.1"/>
    </source>
</evidence>
<gene>
    <name evidence="5" type="ORF">EAH76_12290</name>
</gene>
<dbReference type="InterPro" id="IPR000485">
    <property type="entry name" value="AsnC-type_HTH_dom"/>
</dbReference>
<dbReference type="OrthoDB" id="9813313at2"/>
<dbReference type="EMBL" id="RCZC01000003">
    <property type="protein sequence ID" value="TPG52658.1"/>
    <property type="molecule type" value="Genomic_DNA"/>
</dbReference>
<dbReference type="AlphaFoldDB" id="A0A502FSZ9"/>
<accession>A0A502FSZ9</accession>
<reference evidence="5 6" key="1">
    <citation type="journal article" date="2019" name="Environ. Microbiol.">
        <title>Species interactions and distinct microbial communities in high Arctic permafrost affected cryosols are associated with the CH4 and CO2 gas fluxes.</title>
        <authorList>
            <person name="Altshuler I."/>
            <person name="Hamel J."/>
            <person name="Turney S."/>
            <person name="Magnuson E."/>
            <person name="Levesque R."/>
            <person name="Greer C."/>
            <person name="Whyte L.G."/>
        </authorList>
    </citation>
    <scope>NUCLEOTIDE SEQUENCE [LARGE SCALE GENOMIC DNA]</scope>
    <source>
        <strain evidence="5 6">E6.1</strain>
    </source>
</reference>
<dbReference type="SUPFAM" id="SSF46785">
    <property type="entry name" value="Winged helix' DNA-binding domain"/>
    <property type="match status" value="1"/>
</dbReference>
<keyword evidence="6" id="KW-1185">Reference proteome</keyword>
<dbReference type="InterPro" id="IPR036390">
    <property type="entry name" value="WH_DNA-bd_sf"/>
</dbReference>
<evidence type="ECO:0000313" key="6">
    <source>
        <dbReference type="Proteomes" id="UP000319931"/>
    </source>
</evidence>
<dbReference type="GO" id="GO:0043200">
    <property type="term" value="P:response to amino acid"/>
    <property type="evidence" value="ECO:0007669"/>
    <property type="project" value="TreeGrafter"/>
</dbReference>
<dbReference type="InterPro" id="IPR011008">
    <property type="entry name" value="Dimeric_a/b-barrel"/>
</dbReference>
<dbReference type="GO" id="GO:0043565">
    <property type="term" value="F:sequence-specific DNA binding"/>
    <property type="evidence" value="ECO:0007669"/>
    <property type="project" value="InterPro"/>
</dbReference>
<dbReference type="PANTHER" id="PTHR30154">
    <property type="entry name" value="LEUCINE-RESPONSIVE REGULATORY PROTEIN"/>
    <property type="match status" value="1"/>
</dbReference>
<dbReference type="SMART" id="SM00344">
    <property type="entry name" value="HTH_ASNC"/>
    <property type="match status" value="1"/>
</dbReference>
<dbReference type="Gene3D" id="3.30.70.920">
    <property type="match status" value="1"/>
</dbReference>
<dbReference type="PANTHER" id="PTHR30154:SF46">
    <property type="entry name" value="TRANSCRIPTIONAL REGULATORY PROTEIN"/>
    <property type="match status" value="1"/>
</dbReference>
<dbReference type="Gene3D" id="1.10.10.10">
    <property type="entry name" value="Winged helix-like DNA-binding domain superfamily/Winged helix DNA-binding domain"/>
    <property type="match status" value="1"/>
</dbReference>
<sequence>MNDANPDAIDATDYRILRELSADGRSSDVALSERVNLSSTAVARRRKILEESGAIGGYSADLDLARLGFGIVVIVMIELSSQAEPALVEFETAVIACPSMSYCSFVSGSTDFLMIVHVRSLADYDRVYRSELSTLPHVARVRSSFVLREVMQRSVPPAVLTSRTT</sequence>
<comment type="caution">
    <text evidence="5">The sequence shown here is derived from an EMBL/GenBank/DDBJ whole genome shotgun (WGS) entry which is preliminary data.</text>
</comment>
<dbReference type="RefSeq" id="WP_140850574.1">
    <property type="nucleotide sequence ID" value="NZ_RCZC01000003.1"/>
</dbReference>
<dbReference type="InterPro" id="IPR019888">
    <property type="entry name" value="Tscrpt_reg_AsnC-like"/>
</dbReference>
<dbReference type="PROSITE" id="PS50956">
    <property type="entry name" value="HTH_ASNC_2"/>
    <property type="match status" value="1"/>
</dbReference>
<feature type="domain" description="HTH asnC-type" evidence="4">
    <location>
        <begin position="9"/>
        <end position="70"/>
    </location>
</feature>
<evidence type="ECO:0000256" key="3">
    <source>
        <dbReference type="ARBA" id="ARBA00023163"/>
    </source>
</evidence>
<dbReference type="InterPro" id="IPR036388">
    <property type="entry name" value="WH-like_DNA-bd_sf"/>
</dbReference>
<dbReference type="GO" id="GO:0005829">
    <property type="term" value="C:cytosol"/>
    <property type="evidence" value="ECO:0007669"/>
    <property type="project" value="TreeGrafter"/>
</dbReference>
<dbReference type="InterPro" id="IPR019887">
    <property type="entry name" value="Tscrpt_reg_AsnC/Lrp_C"/>
</dbReference>
<proteinExistence type="predicted"/>
<dbReference type="Pfam" id="PF13412">
    <property type="entry name" value="HTH_24"/>
    <property type="match status" value="1"/>
</dbReference>
<evidence type="ECO:0000256" key="2">
    <source>
        <dbReference type="ARBA" id="ARBA00023125"/>
    </source>
</evidence>
<keyword evidence="2" id="KW-0238">DNA-binding</keyword>
<name>A0A502FSZ9_9SPHN</name>
<organism evidence="5 6">
    <name type="scientific">Sphingomonas glacialis</name>
    <dbReference type="NCBI Taxonomy" id="658225"/>
    <lineage>
        <taxon>Bacteria</taxon>
        <taxon>Pseudomonadati</taxon>
        <taxon>Pseudomonadota</taxon>
        <taxon>Alphaproteobacteria</taxon>
        <taxon>Sphingomonadales</taxon>
        <taxon>Sphingomonadaceae</taxon>
        <taxon>Sphingomonas</taxon>
    </lineage>
</organism>
<evidence type="ECO:0000259" key="4">
    <source>
        <dbReference type="PROSITE" id="PS50956"/>
    </source>
</evidence>